<dbReference type="PANTHER" id="PTHR44549:SF1">
    <property type="entry name" value="ENDOTHELIAL CELL-SELECTIVE ADHESION MOLECULE"/>
    <property type="match status" value="1"/>
</dbReference>
<evidence type="ECO:0000313" key="4">
    <source>
        <dbReference type="EMBL" id="CAJ1064764.1"/>
    </source>
</evidence>
<dbReference type="InterPro" id="IPR013106">
    <property type="entry name" value="Ig_V-set"/>
</dbReference>
<dbReference type="GO" id="GO:0005912">
    <property type="term" value="C:adherens junction"/>
    <property type="evidence" value="ECO:0007669"/>
    <property type="project" value="TreeGrafter"/>
</dbReference>
<feature type="compositionally biased region" description="Polar residues" evidence="1">
    <location>
        <begin position="419"/>
        <end position="451"/>
    </location>
</feature>
<dbReference type="AlphaFoldDB" id="A0AAV1FW64"/>
<dbReference type="GO" id="GO:0098632">
    <property type="term" value="F:cell-cell adhesion mediator activity"/>
    <property type="evidence" value="ECO:0007669"/>
    <property type="project" value="TreeGrafter"/>
</dbReference>
<dbReference type="InterPro" id="IPR036179">
    <property type="entry name" value="Ig-like_dom_sf"/>
</dbReference>
<dbReference type="SMART" id="SM00409">
    <property type="entry name" value="IG"/>
    <property type="match status" value="2"/>
</dbReference>
<keyword evidence="2" id="KW-1133">Transmembrane helix</keyword>
<feature type="compositionally biased region" description="Basic and acidic residues" evidence="1">
    <location>
        <begin position="26"/>
        <end position="75"/>
    </location>
</feature>
<feature type="region of interest" description="Disordered" evidence="1">
    <location>
        <begin position="361"/>
        <end position="395"/>
    </location>
</feature>
<keyword evidence="2" id="KW-0812">Transmembrane</keyword>
<dbReference type="PROSITE" id="PS50835">
    <property type="entry name" value="IG_LIKE"/>
    <property type="match status" value="1"/>
</dbReference>
<dbReference type="InterPro" id="IPR007110">
    <property type="entry name" value="Ig-like_dom"/>
</dbReference>
<feature type="region of interest" description="Disordered" evidence="1">
    <location>
        <begin position="1"/>
        <end position="78"/>
    </location>
</feature>
<dbReference type="InterPro" id="IPR042757">
    <property type="entry name" value="ESAM"/>
</dbReference>
<keyword evidence="5" id="KW-1185">Reference proteome</keyword>
<keyword evidence="2" id="KW-0472">Membrane</keyword>
<dbReference type="Pfam" id="PF13927">
    <property type="entry name" value="Ig_3"/>
    <property type="match status" value="1"/>
</dbReference>
<dbReference type="SUPFAM" id="SSF48726">
    <property type="entry name" value="Immunoglobulin"/>
    <property type="match status" value="2"/>
</dbReference>
<evidence type="ECO:0000256" key="1">
    <source>
        <dbReference type="SAM" id="MobiDB-lite"/>
    </source>
</evidence>
<feature type="transmembrane region" description="Helical" evidence="2">
    <location>
        <begin position="297"/>
        <end position="323"/>
    </location>
</feature>
<dbReference type="GO" id="GO:0007156">
    <property type="term" value="P:homophilic cell adhesion via plasma membrane adhesion molecules"/>
    <property type="evidence" value="ECO:0007669"/>
    <property type="project" value="TreeGrafter"/>
</dbReference>
<dbReference type="Proteomes" id="UP001178508">
    <property type="component" value="Chromosome 9"/>
</dbReference>
<feature type="compositionally biased region" description="Polar residues" evidence="1">
    <location>
        <begin position="386"/>
        <end position="395"/>
    </location>
</feature>
<dbReference type="InterPro" id="IPR003598">
    <property type="entry name" value="Ig_sub2"/>
</dbReference>
<dbReference type="Gene3D" id="2.60.40.10">
    <property type="entry name" value="Immunoglobulins"/>
    <property type="match status" value="2"/>
</dbReference>
<proteinExistence type="predicted"/>
<feature type="region of interest" description="Disordered" evidence="1">
    <location>
        <begin position="407"/>
        <end position="453"/>
    </location>
</feature>
<dbReference type="InterPro" id="IPR003599">
    <property type="entry name" value="Ig_sub"/>
</dbReference>
<reference evidence="4" key="1">
    <citation type="submission" date="2023-08" db="EMBL/GenBank/DDBJ databases">
        <authorList>
            <person name="Alioto T."/>
            <person name="Alioto T."/>
            <person name="Gomez Garrido J."/>
        </authorList>
    </citation>
    <scope>NUCLEOTIDE SEQUENCE</scope>
</reference>
<dbReference type="InterPro" id="IPR013783">
    <property type="entry name" value="Ig-like_fold"/>
</dbReference>
<feature type="compositionally biased region" description="Polar residues" evidence="1">
    <location>
        <begin position="361"/>
        <end position="370"/>
    </location>
</feature>
<gene>
    <name evidence="4" type="ORF">XNOV1_A026292</name>
</gene>
<name>A0AAV1FW64_XYRNO</name>
<dbReference type="EMBL" id="OY660872">
    <property type="protein sequence ID" value="CAJ1064764.1"/>
    <property type="molecule type" value="Genomic_DNA"/>
</dbReference>
<dbReference type="Pfam" id="PF07686">
    <property type="entry name" value="V-set"/>
    <property type="match status" value="1"/>
</dbReference>
<dbReference type="PANTHER" id="PTHR44549">
    <property type="entry name" value="ENDOTHELIAL CELL-SELECTIVE ADHESION MOLECULE"/>
    <property type="match status" value="1"/>
</dbReference>
<dbReference type="CDD" id="cd00096">
    <property type="entry name" value="Ig"/>
    <property type="match status" value="1"/>
</dbReference>
<feature type="compositionally biased region" description="Basic residues" evidence="1">
    <location>
        <begin position="13"/>
        <end position="25"/>
    </location>
</feature>
<feature type="domain" description="Ig-like" evidence="3">
    <location>
        <begin position="203"/>
        <end position="278"/>
    </location>
</feature>
<dbReference type="SMART" id="SM00408">
    <property type="entry name" value="IGc2"/>
    <property type="match status" value="1"/>
</dbReference>
<organism evidence="4 5">
    <name type="scientific">Xyrichtys novacula</name>
    <name type="common">Pearly razorfish</name>
    <name type="synonym">Hemipteronotus novacula</name>
    <dbReference type="NCBI Taxonomy" id="13765"/>
    <lineage>
        <taxon>Eukaryota</taxon>
        <taxon>Metazoa</taxon>
        <taxon>Chordata</taxon>
        <taxon>Craniata</taxon>
        <taxon>Vertebrata</taxon>
        <taxon>Euteleostomi</taxon>
        <taxon>Actinopterygii</taxon>
        <taxon>Neopterygii</taxon>
        <taxon>Teleostei</taxon>
        <taxon>Neoteleostei</taxon>
        <taxon>Acanthomorphata</taxon>
        <taxon>Eupercaria</taxon>
        <taxon>Labriformes</taxon>
        <taxon>Labridae</taxon>
        <taxon>Xyrichtys</taxon>
    </lineage>
</organism>
<dbReference type="GO" id="GO:0005886">
    <property type="term" value="C:plasma membrane"/>
    <property type="evidence" value="ECO:0007669"/>
    <property type="project" value="TreeGrafter"/>
</dbReference>
<protein>
    <submittedName>
        <fullName evidence="4">Endothelial cell adhesion molecule a isoform X1</fullName>
    </submittedName>
</protein>
<evidence type="ECO:0000259" key="3">
    <source>
        <dbReference type="PROSITE" id="PS50835"/>
    </source>
</evidence>
<sequence>MKAGTGVWEDKRKERRRREKRRERRREKSKEDEERGEQAEQEKERKAGRGVGEKRAGTDKEQRRAGRGGGEDKSRERKRNKLSIWAEIQMPQIAMDVITGNMVVLRASYTPVPSGDLSTNTVLWNFVSNTSQLIISYTKGSMSVGSSQFVGRVGFTASMPSRDISIYINNTKETDSGRYLCQVIIPNNAGLTADLTLDVKVPPAVPKCSLSGKPVLKGNVTLSCRSSSGKPIPVYKWRKTSPTSEVFFSPMLNEKAGTLRLNNLSSNMSGKYVCTASNTVGFESCFINLDIISSNNVGMIVGAVVGSVLGALFLIVICFFFLMKRRRDSEDDMANEIKEDAQAPKRVSWAKSGMGSDIISKNGTLSSIASSPHHKEPPHHHNNHHLQQYPQRPPSETASIITATGSTAGYRPSRHHGASTPTHFSFNNNNTTLPRDQPISSEPSTNGSSLSRPERYTQLPQAQALPMTYSQPQIQTPTTYIPSPLPTSTVTASNITRMGGVPIMVPAQNQAGSLV</sequence>
<evidence type="ECO:0000313" key="5">
    <source>
        <dbReference type="Proteomes" id="UP001178508"/>
    </source>
</evidence>
<accession>A0AAV1FW64</accession>
<evidence type="ECO:0000256" key="2">
    <source>
        <dbReference type="SAM" id="Phobius"/>
    </source>
</evidence>